<dbReference type="InterPro" id="IPR013976">
    <property type="entry name" value="HDOD"/>
</dbReference>
<gene>
    <name evidence="2" type="ORF">E3U44_15575</name>
</gene>
<keyword evidence="3" id="KW-1185">Reference proteome</keyword>
<dbReference type="PROSITE" id="PS51833">
    <property type="entry name" value="HDOD"/>
    <property type="match status" value="1"/>
</dbReference>
<proteinExistence type="predicted"/>
<dbReference type="KEGG" id="nwr:E3U44_15575"/>
<dbReference type="Proteomes" id="UP000294325">
    <property type="component" value="Chromosome"/>
</dbReference>
<feature type="domain" description="HDOD" evidence="1">
    <location>
        <begin position="32"/>
        <end position="219"/>
    </location>
</feature>
<evidence type="ECO:0000313" key="3">
    <source>
        <dbReference type="Proteomes" id="UP000294325"/>
    </source>
</evidence>
<dbReference type="Gene3D" id="1.10.3210.10">
    <property type="entry name" value="Hypothetical protein af1432"/>
    <property type="match status" value="1"/>
</dbReference>
<dbReference type="Pfam" id="PF08668">
    <property type="entry name" value="HDOD"/>
    <property type="match status" value="1"/>
</dbReference>
<dbReference type="InterPro" id="IPR052340">
    <property type="entry name" value="RNase_Y/CdgJ"/>
</dbReference>
<dbReference type="AlphaFoldDB" id="A0A4P7C1W6"/>
<organism evidence="2 3">
    <name type="scientific">Nitrosococcus wardiae</name>
    <dbReference type="NCBI Taxonomy" id="1814290"/>
    <lineage>
        <taxon>Bacteria</taxon>
        <taxon>Pseudomonadati</taxon>
        <taxon>Pseudomonadota</taxon>
        <taxon>Gammaproteobacteria</taxon>
        <taxon>Chromatiales</taxon>
        <taxon>Chromatiaceae</taxon>
        <taxon>Nitrosococcus</taxon>
    </lineage>
</organism>
<dbReference type="OrthoDB" id="598113at2"/>
<sequence>MRYQHPEENEVIQIEQFCTEILEDLANNHLVLPTLPEVALKIREVVDDPNTSAAEVAKIIVTDAALSARLIKIANSPLYRGRHPIDNVQMALARLGITLVRNLVTSLVMEQIFQATSESVDRRMRKLWEQSTQVAAIAYVLAGRIDTFKADEAWLGGLIHQIGSLPILMRAEDTPELLENEMVLDKIITQLSSPLGKAILDSWRFPPELVAVTAEHNDLQRNPKSEPDLVDVVIVAKLQSNLGEMESHEDWHTIPALAKLGFSPDISVINLEENETEIREVKAILEGKSTL</sequence>
<dbReference type="SUPFAM" id="SSF109604">
    <property type="entry name" value="HD-domain/PDEase-like"/>
    <property type="match status" value="1"/>
</dbReference>
<dbReference type="EMBL" id="CP038033">
    <property type="protein sequence ID" value="QBQ56608.1"/>
    <property type="molecule type" value="Genomic_DNA"/>
</dbReference>
<evidence type="ECO:0000313" key="2">
    <source>
        <dbReference type="EMBL" id="QBQ56608.1"/>
    </source>
</evidence>
<evidence type="ECO:0000259" key="1">
    <source>
        <dbReference type="PROSITE" id="PS51833"/>
    </source>
</evidence>
<dbReference type="PANTHER" id="PTHR33525:SF3">
    <property type="entry name" value="RIBONUCLEASE Y"/>
    <property type="match status" value="1"/>
</dbReference>
<dbReference type="PANTHER" id="PTHR33525">
    <property type="match status" value="1"/>
</dbReference>
<reference evidence="2 3" key="1">
    <citation type="submission" date="2019-03" db="EMBL/GenBank/DDBJ databases">
        <title>The genome sequence of Nitrosococcus wardiae strain D1FHST reveals the archetypal metabolic capacity of ammonia-oxidizing Gammaproteobacteria.</title>
        <authorList>
            <person name="Wang L."/>
            <person name="Lim C.K."/>
            <person name="Hanson T.E."/>
            <person name="Dang H."/>
            <person name="Klotz M.G."/>
        </authorList>
    </citation>
    <scope>NUCLEOTIDE SEQUENCE [LARGE SCALE GENOMIC DNA]</scope>
    <source>
        <strain evidence="2 3">D1FHS</strain>
    </source>
</reference>
<accession>A0A4P7C1W6</accession>
<protein>
    <submittedName>
        <fullName evidence="2">HDOD domain-containing protein</fullName>
    </submittedName>
</protein>
<name>A0A4P7C1W6_9GAMM</name>